<dbReference type="EMBL" id="BART01020402">
    <property type="protein sequence ID" value="GAH03597.1"/>
    <property type="molecule type" value="Genomic_DNA"/>
</dbReference>
<proteinExistence type="predicted"/>
<keyword evidence="5" id="KW-0819">tRNA processing</keyword>
<keyword evidence="6" id="KW-0694">RNA-binding</keyword>
<comment type="caution">
    <text evidence="8">The sequence shown here is derived from an EMBL/GenBank/DDBJ whole genome shotgun (WGS) entry which is preliminary data.</text>
</comment>
<dbReference type="Gene3D" id="3.40.50.150">
    <property type="entry name" value="Vaccinia Virus protein VP39"/>
    <property type="match status" value="1"/>
</dbReference>
<dbReference type="EC" id="2.1.1.216" evidence="7"/>
<accession>X1C892</accession>
<dbReference type="InterPro" id="IPR002905">
    <property type="entry name" value="Trm1"/>
</dbReference>
<evidence type="ECO:0000256" key="2">
    <source>
        <dbReference type="ARBA" id="ARBA00022603"/>
    </source>
</evidence>
<keyword evidence="2" id="KW-0489">Methyltransferase</keyword>
<reference evidence="8" key="1">
    <citation type="journal article" date="2014" name="Front. Microbiol.">
        <title>High frequency of phylogenetically diverse reductive dehalogenase-homologous genes in deep subseafloor sedimentary metagenomes.</title>
        <authorList>
            <person name="Kawai M."/>
            <person name="Futagami T."/>
            <person name="Toyoda A."/>
            <person name="Takaki Y."/>
            <person name="Nishi S."/>
            <person name="Hori S."/>
            <person name="Arai W."/>
            <person name="Tsubouchi T."/>
            <person name="Morono Y."/>
            <person name="Uchiyama I."/>
            <person name="Ito T."/>
            <person name="Fujiyama A."/>
            <person name="Inagaki F."/>
            <person name="Takami H."/>
        </authorList>
    </citation>
    <scope>NUCLEOTIDE SEQUENCE</scope>
    <source>
        <strain evidence="8">Expedition CK06-06</strain>
    </source>
</reference>
<evidence type="ECO:0000256" key="7">
    <source>
        <dbReference type="ARBA" id="ARBA00039099"/>
    </source>
</evidence>
<evidence type="ECO:0000256" key="6">
    <source>
        <dbReference type="ARBA" id="ARBA00022884"/>
    </source>
</evidence>
<keyword evidence="4" id="KW-0949">S-adenosyl-L-methionine</keyword>
<organism evidence="8">
    <name type="scientific">marine sediment metagenome</name>
    <dbReference type="NCBI Taxonomy" id="412755"/>
    <lineage>
        <taxon>unclassified sequences</taxon>
        <taxon>metagenomes</taxon>
        <taxon>ecological metagenomes</taxon>
    </lineage>
</organism>
<evidence type="ECO:0000313" key="8">
    <source>
        <dbReference type="EMBL" id="GAH03597.1"/>
    </source>
</evidence>
<sequence>MKIENHYLSKNKYITKQEGSVKFLLHEGDNDTIPSKSMNVFYNKRMEINRDISILAIIAYNNLISQNSLVVIDSMAASGIGAIRLLKNSKNVEKIYLNDINPVAVELIKNNLELNKIEPKQAEVLNKDA</sequence>
<dbReference type="AlphaFoldDB" id="X1C892"/>
<keyword evidence="3" id="KW-0808">Transferase</keyword>
<dbReference type="Pfam" id="PF02005">
    <property type="entry name" value="TRM"/>
    <property type="match status" value="1"/>
</dbReference>
<evidence type="ECO:0000256" key="5">
    <source>
        <dbReference type="ARBA" id="ARBA00022694"/>
    </source>
</evidence>
<dbReference type="SUPFAM" id="SSF53335">
    <property type="entry name" value="S-adenosyl-L-methionine-dependent methyltransferases"/>
    <property type="match status" value="1"/>
</dbReference>
<name>X1C892_9ZZZZ</name>
<dbReference type="PROSITE" id="PS51626">
    <property type="entry name" value="SAM_MT_TRM1"/>
    <property type="match status" value="1"/>
</dbReference>
<dbReference type="GO" id="GO:0000049">
    <property type="term" value="F:tRNA binding"/>
    <property type="evidence" value="ECO:0007669"/>
    <property type="project" value="UniProtKB-KW"/>
</dbReference>
<gene>
    <name evidence="8" type="ORF">S01H4_37917</name>
</gene>
<dbReference type="GO" id="GO:0002940">
    <property type="term" value="P:tRNA N2-guanine methylation"/>
    <property type="evidence" value="ECO:0007669"/>
    <property type="project" value="TreeGrafter"/>
</dbReference>
<dbReference type="GO" id="GO:0160104">
    <property type="term" value="F:tRNA (guanine(26)-N2)-dimethyltransferase activity"/>
    <property type="evidence" value="ECO:0007669"/>
    <property type="project" value="UniProtKB-EC"/>
</dbReference>
<protein>
    <recommendedName>
        <fullName evidence="7">tRNA (guanine(26)-N(2))-dimethyltransferase</fullName>
        <ecNumber evidence="7">2.1.1.216</ecNumber>
    </recommendedName>
</protein>
<evidence type="ECO:0000256" key="4">
    <source>
        <dbReference type="ARBA" id="ARBA00022691"/>
    </source>
</evidence>
<evidence type="ECO:0000256" key="3">
    <source>
        <dbReference type="ARBA" id="ARBA00022679"/>
    </source>
</evidence>
<dbReference type="PANTHER" id="PTHR10631:SF3">
    <property type="entry name" value="TRNA (GUANINE(26)-N(2))-DIMETHYLTRANSFERASE"/>
    <property type="match status" value="1"/>
</dbReference>
<feature type="non-terminal residue" evidence="8">
    <location>
        <position position="129"/>
    </location>
</feature>
<dbReference type="PANTHER" id="PTHR10631">
    <property type="entry name" value="N 2 ,N 2 -DIMETHYLGUANOSINE TRNA METHYLTRANSFERASE"/>
    <property type="match status" value="1"/>
</dbReference>
<keyword evidence="1" id="KW-0820">tRNA-binding</keyword>
<dbReference type="InterPro" id="IPR029063">
    <property type="entry name" value="SAM-dependent_MTases_sf"/>
</dbReference>
<evidence type="ECO:0000256" key="1">
    <source>
        <dbReference type="ARBA" id="ARBA00022555"/>
    </source>
</evidence>